<evidence type="ECO:0000256" key="6">
    <source>
        <dbReference type="ARBA" id="ARBA00022792"/>
    </source>
</evidence>
<dbReference type="FunFam" id="1.50.40.10:FF:000086">
    <property type="entry name" value="Mitochondrial carrier protein"/>
    <property type="match status" value="1"/>
</dbReference>
<evidence type="ECO:0000256" key="8">
    <source>
        <dbReference type="ARBA" id="ARBA00023128"/>
    </source>
</evidence>
<evidence type="ECO:0000256" key="5">
    <source>
        <dbReference type="ARBA" id="ARBA00022737"/>
    </source>
</evidence>
<proteinExistence type="inferred from homology"/>
<evidence type="ECO:0000256" key="10">
    <source>
        <dbReference type="PROSITE-ProRule" id="PRU00282"/>
    </source>
</evidence>
<evidence type="ECO:0000313" key="13">
    <source>
        <dbReference type="Proteomes" id="UP001515500"/>
    </source>
</evidence>
<keyword evidence="3 11" id="KW-0813">Transport</keyword>
<organism evidence="13 14">
    <name type="scientific">Dioscorea cayennensis subsp. rotundata</name>
    <name type="common">White Guinea yam</name>
    <name type="synonym">Dioscorea rotundata</name>
    <dbReference type="NCBI Taxonomy" id="55577"/>
    <lineage>
        <taxon>Eukaryota</taxon>
        <taxon>Viridiplantae</taxon>
        <taxon>Streptophyta</taxon>
        <taxon>Embryophyta</taxon>
        <taxon>Tracheophyta</taxon>
        <taxon>Spermatophyta</taxon>
        <taxon>Magnoliopsida</taxon>
        <taxon>Liliopsida</taxon>
        <taxon>Dioscoreales</taxon>
        <taxon>Dioscoreaceae</taxon>
        <taxon>Dioscorea</taxon>
    </lineage>
</organism>
<feature type="transmembrane region" description="Helical" evidence="12">
    <location>
        <begin position="65"/>
        <end position="87"/>
    </location>
</feature>
<dbReference type="SUPFAM" id="SSF103506">
    <property type="entry name" value="Mitochondrial carrier"/>
    <property type="match status" value="1"/>
</dbReference>
<keyword evidence="13" id="KW-1185">Reference proteome</keyword>
<evidence type="ECO:0000256" key="1">
    <source>
        <dbReference type="ARBA" id="ARBA00004448"/>
    </source>
</evidence>
<evidence type="ECO:0000256" key="7">
    <source>
        <dbReference type="ARBA" id="ARBA00022989"/>
    </source>
</evidence>
<keyword evidence="9 10" id="KW-0472">Membrane</keyword>
<dbReference type="GO" id="GO:0005743">
    <property type="term" value="C:mitochondrial inner membrane"/>
    <property type="evidence" value="ECO:0007669"/>
    <property type="project" value="UniProtKB-SubCell"/>
</dbReference>
<evidence type="ECO:0000256" key="9">
    <source>
        <dbReference type="ARBA" id="ARBA00023136"/>
    </source>
</evidence>
<reference evidence="14" key="1">
    <citation type="submission" date="2025-08" db="UniProtKB">
        <authorList>
            <consortium name="RefSeq"/>
        </authorList>
    </citation>
    <scope>IDENTIFICATION</scope>
</reference>
<dbReference type="Pfam" id="PF00153">
    <property type="entry name" value="Mito_carr"/>
    <property type="match status" value="3"/>
</dbReference>
<keyword evidence="6" id="KW-0999">Mitochondrion inner membrane</keyword>
<dbReference type="AlphaFoldDB" id="A0AB40BY97"/>
<evidence type="ECO:0000256" key="4">
    <source>
        <dbReference type="ARBA" id="ARBA00022692"/>
    </source>
</evidence>
<feature type="transmembrane region" description="Helical" evidence="12">
    <location>
        <begin position="107"/>
        <end position="126"/>
    </location>
</feature>
<dbReference type="GeneID" id="120267771"/>
<dbReference type="PROSITE" id="PS50920">
    <property type="entry name" value="SOLCAR"/>
    <property type="match status" value="3"/>
</dbReference>
<dbReference type="Proteomes" id="UP001515500">
    <property type="component" value="Chromosome 8"/>
</dbReference>
<keyword evidence="7 12" id="KW-1133">Transmembrane helix</keyword>
<evidence type="ECO:0000313" key="14">
    <source>
        <dbReference type="RefSeq" id="XP_039131384.1"/>
    </source>
</evidence>
<keyword evidence="8" id="KW-0496">Mitochondrion</keyword>
<name>A0AB40BY97_DIOCR</name>
<dbReference type="RefSeq" id="XP_039131384.1">
    <property type="nucleotide sequence ID" value="XM_039275450.1"/>
</dbReference>
<evidence type="ECO:0000256" key="11">
    <source>
        <dbReference type="RuleBase" id="RU000488"/>
    </source>
</evidence>
<feature type="repeat" description="Solcar" evidence="10">
    <location>
        <begin position="103"/>
        <end position="195"/>
    </location>
</feature>
<dbReference type="GO" id="GO:1990575">
    <property type="term" value="P:mitochondrial L-ornithine transmembrane transport"/>
    <property type="evidence" value="ECO:0007669"/>
    <property type="project" value="TreeGrafter"/>
</dbReference>
<evidence type="ECO:0000256" key="12">
    <source>
        <dbReference type="SAM" id="Phobius"/>
    </source>
</evidence>
<dbReference type="Gene3D" id="1.50.40.10">
    <property type="entry name" value="Mitochondrial carrier domain"/>
    <property type="match status" value="2"/>
</dbReference>
<comment type="similarity">
    <text evidence="2 11">Belongs to the mitochondrial carrier (TC 2.A.29) family.</text>
</comment>
<dbReference type="InterPro" id="IPR018108">
    <property type="entry name" value="MCP_transmembrane"/>
</dbReference>
<keyword evidence="5" id="KW-0677">Repeat</keyword>
<gene>
    <name evidence="14" type="primary">LOC120267771</name>
</gene>
<evidence type="ECO:0000256" key="3">
    <source>
        <dbReference type="ARBA" id="ARBA00022448"/>
    </source>
</evidence>
<dbReference type="InterPro" id="IPR023395">
    <property type="entry name" value="MCP_dom_sf"/>
</dbReference>
<evidence type="ECO:0000256" key="2">
    <source>
        <dbReference type="ARBA" id="ARBA00006375"/>
    </source>
</evidence>
<accession>A0AB40BY97</accession>
<feature type="repeat" description="Solcar" evidence="10">
    <location>
        <begin position="4"/>
        <end position="93"/>
    </location>
</feature>
<dbReference type="PANTHER" id="PTHR45624:SF15">
    <property type="entry name" value="MITOCHONDRIAL ARGININE TRANSPORTER BAC1"/>
    <property type="match status" value="1"/>
</dbReference>
<dbReference type="InterPro" id="IPR050567">
    <property type="entry name" value="Mitochondrial_Carrier"/>
</dbReference>
<feature type="repeat" description="Solcar" evidence="10">
    <location>
        <begin position="215"/>
        <end position="301"/>
    </location>
</feature>
<keyword evidence="4 10" id="KW-0812">Transmembrane</keyword>
<comment type="subcellular location">
    <subcellularLocation>
        <location evidence="1">Mitochondrion inner membrane</location>
        <topology evidence="1">Multi-pass membrane protein</topology>
    </subcellularLocation>
</comment>
<dbReference type="GO" id="GO:0000064">
    <property type="term" value="F:L-ornithine transmembrane transporter activity"/>
    <property type="evidence" value="ECO:0007669"/>
    <property type="project" value="TreeGrafter"/>
</dbReference>
<protein>
    <submittedName>
        <fullName evidence="14">Mitochondrial arginine transporter BAC1</fullName>
    </submittedName>
</protein>
<sequence length="307" mass="33337">MAAGDAAKDYAAGFVAGVATVIVGHPFDTVKVKLQAYNTKTQVKEYKNAWQCTSRILRTEGARGLYRGATSSFIGMAFESSLLFGLYSQTKKILQGETQSSQPQLQVIIPSAAYGGAIISMILCPAELVKCRMQVQGTESSVSKYARYSSPLDCALQTIRSEGLKGIFRGGYTTLLRESTGNATFFTIYELSRYHMRKRLDSSSSTLGQKPKLLIEAGVDIISGGLAGMSFWLAVLPLDVAKTIIQTSPDTNSSRNPFQTLKSIYRRVGFRGLYAGLGPTLARAFPANATAMVTWELTAKLLGVQRH</sequence>
<dbReference type="PANTHER" id="PTHR45624">
    <property type="entry name" value="MITOCHONDRIAL BASIC AMINO ACIDS TRANSPORTER-RELATED"/>
    <property type="match status" value="1"/>
</dbReference>